<feature type="transmembrane region" description="Helical" evidence="1">
    <location>
        <begin position="172"/>
        <end position="192"/>
    </location>
</feature>
<evidence type="ECO:0000256" key="1">
    <source>
        <dbReference type="SAM" id="Phobius"/>
    </source>
</evidence>
<dbReference type="PANTHER" id="PTHR36832">
    <property type="entry name" value="SLR1174 PROTEIN-RELATED"/>
    <property type="match status" value="1"/>
</dbReference>
<feature type="transmembrane region" description="Helical" evidence="1">
    <location>
        <begin position="52"/>
        <end position="73"/>
    </location>
</feature>
<feature type="transmembrane region" description="Helical" evidence="1">
    <location>
        <begin position="226"/>
        <end position="246"/>
    </location>
</feature>
<proteinExistence type="predicted"/>
<feature type="transmembrane region" description="Helical" evidence="1">
    <location>
        <begin position="141"/>
        <end position="166"/>
    </location>
</feature>
<keyword evidence="1" id="KW-1133">Transmembrane helix</keyword>
<keyword evidence="1" id="KW-0812">Transmembrane</keyword>
<dbReference type="InterPro" id="IPR010390">
    <property type="entry name" value="ABC-2_transporter-like"/>
</dbReference>
<gene>
    <name evidence="2" type="ORF">J2S08_003133</name>
</gene>
<feature type="transmembrane region" description="Helical" evidence="1">
    <location>
        <begin position="20"/>
        <end position="40"/>
    </location>
</feature>
<dbReference type="EMBL" id="JAUSTT010000020">
    <property type="protein sequence ID" value="MDQ0177254.1"/>
    <property type="molecule type" value="Genomic_DNA"/>
</dbReference>
<evidence type="ECO:0000313" key="3">
    <source>
        <dbReference type="Proteomes" id="UP001223586"/>
    </source>
</evidence>
<evidence type="ECO:0000313" key="2">
    <source>
        <dbReference type="EMBL" id="MDQ0177254.1"/>
    </source>
</evidence>
<protein>
    <submittedName>
        <fullName evidence="2">ABC-2 type transport system permease protein</fullName>
    </submittedName>
</protein>
<feature type="transmembrane region" description="Helical" evidence="1">
    <location>
        <begin position="105"/>
        <end position="129"/>
    </location>
</feature>
<comment type="caution">
    <text evidence="2">The sequence shown here is derived from an EMBL/GenBank/DDBJ whole genome shotgun (WGS) entry which is preliminary data.</text>
</comment>
<dbReference type="RefSeq" id="WP_307231095.1">
    <property type="nucleotide sequence ID" value="NZ_JAUSTT010000020.1"/>
</dbReference>
<organism evidence="2 3">
    <name type="scientific">Bacillus chungangensis</name>
    <dbReference type="NCBI Taxonomy" id="587633"/>
    <lineage>
        <taxon>Bacteria</taxon>
        <taxon>Bacillati</taxon>
        <taxon>Bacillota</taxon>
        <taxon>Bacilli</taxon>
        <taxon>Bacillales</taxon>
        <taxon>Bacillaceae</taxon>
        <taxon>Bacillus</taxon>
    </lineage>
</organism>
<dbReference type="Pfam" id="PF06182">
    <property type="entry name" value="ABC2_membrane_6"/>
    <property type="match status" value="1"/>
</dbReference>
<sequence length="259" mass="29975">MKAYVQVLKNQIAAGLQFKWNTLAGMVMQLLQLVTSVFVWRSIFSHHQNAINAYTFETMLSYLILVSLIGIMFSSDHVFRLTNMVRKGTLSHYLIRPYSFLGDSFFAYIGSKVVLFFFLLFFLFVLYLLNMIHISLTMTGMLLFICNFLLLFIFGLVVSTFSFWLIEMWPLRPLYASLMGLLGGTLYPLDLLPTTVQDLLLFLPFSLFGYVNTKVLQGALSTDDEVFFMIVSLVWTLFFLLIYHILWKKGLKRYEAVNA</sequence>
<reference evidence="2 3" key="1">
    <citation type="submission" date="2023-07" db="EMBL/GenBank/DDBJ databases">
        <title>Genomic Encyclopedia of Type Strains, Phase IV (KMG-IV): sequencing the most valuable type-strain genomes for metagenomic binning, comparative biology and taxonomic classification.</title>
        <authorList>
            <person name="Goeker M."/>
        </authorList>
    </citation>
    <scope>NUCLEOTIDE SEQUENCE [LARGE SCALE GENOMIC DNA]</scope>
    <source>
        <strain evidence="2 3">DSM 23837</strain>
    </source>
</reference>
<name>A0ABT9WVK3_9BACI</name>
<dbReference type="PANTHER" id="PTHR36832:SF1">
    <property type="entry name" value="SLR1174 PROTEIN"/>
    <property type="match status" value="1"/>
</dbReference>
<accession>A0ABT9WVK3</accession>
<keyword evidence="3" id="KW-1185">Reference proteome</keyword>
<keyword evidence="1" id="KW-0472">Membrane</keyword>
<feature type="transmembrane region" description="Helical" evidence="1">
    <location>
        <begin position="199"/>
        <end position="220"/>
    </location>
</feature>
<dbReference type="Proteomes" id="UP001223586">
    <property type="component" value="Unassembled WGS sequence"/>
</dbReference>